<evidence type="ECO:0000256" key="3">
    <source>
        <dbReference type="SAM" id="MobiDB-lite"/>
    </source>
</evidence>
<evidence type="ECO:0000313" key="4">
    <source>
        <dbReference type="EMBL" id="USR90484.1"/>
    </source>
</evidence>
<keyword evidence="5" id="KW-1185">Reference proteome</keyword>
<dbReference type="Gene3D" id="3.40.710.10">
    <property type="entry name" value="DD-peptidase/beta-lactamase superfamily"/>
    <property type="match status" value="1"/>
</dbReference>
<dbReference type="EMBL" id="CP098611">
    <property type="protein sequence ID" value="USR90484.1"/>
    <property type="molecule type" value="Genomic_DNA"/>
</dbReference>
<comment type="similarity">
    <text evidence="1">Belongs to the peptidase S13 family.</text>
</comment>
<organism evidence="4 5">
    <name type="scientific">Phormidium yuhuli AB48</name>
    <dbReference type="NCBI Taxonomy" id="2940671"/>
    <lineage>
        <taxon>Bacteria</taxon>
        <taxon>Bacillati</taxon>
        <taxon>Cyanobacteriota</taxon>
        <taxon>Cyanophyceae</taxon>
        <taxon>Oscillatoriophycideae</taxon>
        <taxon>Oscillatoriales</taxon>
        <taxon>Oscillatoriaceae</taxon>
        <taxon>Phormidium</taxon>
        <taxon>Phormidium yuhuli</taxon>
    </lineage>
</organism>
<name>A0ABY5AMS0_9CYAN</name>
<dbReference type="EC" id="3.4.16.4" evidence="4"/>
<sequence>MTPIQPIHNRLPRLSNLQFPISIILTGLLLGSCTPSESLPVEETPPPVGSSSPNPEPSPLSLSDPDLEVQQQIQAYLNRLSGQGFDPQQQGIWLQTDDRLLAEIGGTVPLPAASLTKIATTLAALRQFDLDHRFSTQFFRRGEIKDGVLDGDLLVVGEMDPLFVWEEAIVIANQLTELGLREVTGDLIIVGDFFMNFEEDSVLSGELLKQALNARLWTGDAEAQYRTLPPETPRPQLEISGQVRQQLQPLSDRESELELLLAHQSQPLPRILKLMNRYSNNAIAHMLANAIGGPEVVRDTVIAATGIPPQEIRLINGSGLGRENQMSPRTVIRMYQAIQQELAPQGLTLADVVAVAGEPEGILTVRPLPPYAVLKSGSLNAVSTLSGALPTQDKGIIWFSLLHGGGDIEILRAEQERFLRELETQWGAVDELPAVLTIQLPEG</sequence>
<dbReference type="Gene3D" id="3.50.80.20">
    <property type="entry name" value="D-Ala-D-Ala carboxypeptidase C, peptidase S13"/>
    <property type="match status" value="1"/>
</dbReference>
<reference evidence="4" key="1">
    <citation type="submission" date="2022-06" db="EMBL/GenBank/DDBJ databases">
        <title>Genome sequence of Phormidium yuhuli AB48 isolated from an industrial photobioreactor environment.</title>
        <authorList>
            <person name="Qiu Y."/>
            <person name="Noonan A.J.C."/>
            <person name="Dofher K."/>
            <person name="Koch M."/>
            <person name="Kieft B."/>
            <person name="Lin X."/>
            <person name="Ziels R.M."/>
            <person name="Hallam S.J."/>
        </authorList>
    </citation>
    <scope>NUCLEOTIDE SEQUENCE</scope>
    <source>
        <strain evidence="4">AB48</strain>
    </source>
</reference>
<dbReference type="Proteomes" id="UP001056708">
    <property type="component" value="Chromosome"/>
</dbReference>
<dbReference type="SUPFAM" id="SSF56601">
    <property type="entry name" value="beta-lactamase/transpeptidase-like"/>
    <property type="match status" value="1"/>
</dbReference>
<evidence type="ECO:0000256" key="2">
    <source>
        <dbReference type="ARBA" id="ARBA00022801"/>
    </source>
</evidence>
<dbReference type="InterPro" id="IPR000667">
    <property type="entry name" value="Peptidase_S13"/>
</dbReference>
<keyword evidence="2 4" id="KW-0378">Hydrolase</keyword>
<dbReference type="InterPro" id="IPR012338">
    <property type="entry name" value="Beta-lactam/transpept-like"/>
</dbReference>
<evidence type="ECO:0000313" key="5">
    <source>
        <dbReference type="Proteomes" id="UP001056708"/>
    </source>
</evidence>
<evidence type="ECO:0000256" key="1">
    <source>
        <dbReference type="ARBA" id="ARBA00006096"/>
    </source>
</evidence>
<dbReference type="RefSeq" id="WP_252662512.1">
    <property type="nucleotide sequence ID" value="NZ_CP098611.1"/>
</dbReference>
<feature type="region of interest" description="Disordered" evidence="3">
    <location>
        <begin position="36"/>
        <end position="64"/>
    </location>
</feature>
<dbReference type="PRINTS" id="PR00922">
    <property type="entry name" value="DADACBPTASE3"/>
</dbReference>
<dbReference type="Pfam" id="PF02113">
    <property type="entry name" value="Peptidase_S13"/>
    <property type="match status" value="2"/>
</dbReference>
<keyword evidence="4" id="KW-0121">Carboxypeptidase</keyword>
<keyword evidence="4" id="KW-0645">Protease</keyword>
<gene>
    <name evidence="4" type="ORF">NEA10_16840</name>
</gene>
<dbReference type="GO" id="GO:0009002">
    <property type="term" value="F:serine-type D-Ala-D-Ala carboxypeptidase activity"/>
    <property type="evidence" value="ECO:0007669"/>
    <property type="project" value="UniProtKB-EC"/>
</dbReference>
<dbReference type="PANTHER" id="PTHR30023">
    <property type="entry name" value="D-ALANYL-D-ALANINE CARBOXYPEPTIDASE"/>
    <property type="match status" value="1"/>
</dbReference>
<accession>A0ABY5AMS0</accession>
<proteinExistence type="inferred from homology"/>
<protein>
    <submittedName>
        <fullName evidence="4">D-alanyl-D-alanine carboxypeptidase</fullName>
        <ecNumber evidence="4">3.4.16.4</ecNumber>
    </submittedName>
</protein>
<dbReference type="PANTHER" id="PTHR30023:SF0">
    <property type="entry name" value="PENICILLIN-SENSITIVE CARBOXYPEPTIDASE A"/>
    <property type="match status" value="1"/>
</dbReference>
<feature type="compositionally biased region" description="Pro residues" evidence="3">
    <location>
        <begin position="43"/>
        <end position="58"/>
    </location>
</feature>